<dbReference type="GeneID" id="27339958"/>
<dbReference type="OrthoDB" id="3886346at2759"/>
<organism evidence="2 3">
    <name type="scientific">Cladophialophora immunda</name>
    <dbReference type="NCBI Taxonomy" id="569365"/>
    <lineage>
        <taxon>Eukaryota</taxon>
        <taxon>Fungi</taxon>
        <taxon>Dikarya</taxon>
        <taxon>Ascomycota</taxon>
        <taxon>Pezizomycotina</taxon>
        <taxon>Eurotiomycetes</taxon>
        <taxon>Chaetothyriomycetidae</taxon>
        <taxon>Chaetothyriales</taxon>
        <taxon>Herpotrichiellaceae</taxon>
        <taxon>Cladophialophora</taxon>
    </lineage>
</organism>
<feature type="region of interest" description="Disordered" evidence="1">
    <location>
        <begin position="274"/>
        <end position="359"/>
    </location>
</feature>
<proteinExistence type="predicted"/>
<evidence type="ECO:0000256" key="1">
    <source>
        <dbReference type="SAM" id="MobiDB-lite"/>
    </source>
</evidence>
<sequence length="391" mass="42761">MAQAMDAHSSFVFLIDNLPTWRASIEALSAHAAENHAKFAAEYSQLVNQVRPKRRKTPSISSIHTHEQEQGDDQAHTVQSADGPSSSDPRPINPLEAGNKYLYAQARKKRKPGPSIRSGASGPQKFRNRHQVVVYYDGYLQEQLDAMVKQIGIGRNNLRKNKAAFAAARGFRLPTFTARTSHGLSMLDDIRSSTISRSTSALVPGKNRVPARNAATSNEEASFLQMDEELQQIQELCETAAHRFLQDGDCKTELESMLQKFDALVPQASAAAESVKKVQEESQETSHADDFGSEFNHSYADSDGSLSTKPSLDHLPTPKIGVARDQSPLALSQPLDGMKPHGSYSAPDIASGDNPAGQLSDAIEVDDASDQGSIVLDISQYRLTNPRRVRL</sequence>
<feature type="region of interest" description="Disordered" evidence="1">
    <location>
        <begin position="50"/>
        <end position="96"/>
    </location>
</feature>
<evidence type="ECO:0000313" key="2">
    <source>
        <dbReference type="EMBL" id="KIW33953.1"/>
    </source>
</evidence>
<dbReference type="VEuPathDB" id="FungiDB:PV07_00764"/>
<feature type="compositionally biased region" description="Basic and acidic residues" evidence="1">
    <location>
        <begin position="64"/>
        <end position="75"/>
    </location>
</feature>
<reference evidence="2 3" key="1">
    <citation type="submission" date="2015-01" db="EMBL/GenBank/DDBJ databases">
        <title>The Genome Sequence of Cladophialophora immunda CBS83496.</title>
        <authorList>
            <consortium name="The Broad Institute Genomics Platform"/>
            <person name="Cuomo C."/>
            <person name="de Hoog S."/>
            <person name="Gorbushina A."/>
            <person name="Stielow B."/>
            <person name="Teixiera M."/>
            <person name="Abouelleil A."/>
            <person name="Chapman S.B."/>
            <person name="Priest M."/>
            <person name="Young S.K."/>
            <person name="Wortman J."/>
            <person name="Nusbaum C."/>
            <person name="Birren B."/>
        </authorList>
    </citation>
    <scope>NUCLEOTIDE SEQUENCE [LARGE SCALE GENOMIC DNA]</scope>
    <source>
        <strain evidence="2 3">CBS 83496</strain>
    </source>
</reference>
<evidence type="ECO:0000313" key="3">
    <source>
        <dbReference type="Proteomes" id="UP000054466"/>
    </source>
</evidence>
<gene>
    <name evidence="2" type="ORF">PV07_00764</name>
</gene>
<keyword evidence="3" id="KW-1185">Reference proteome</keyword>
<name>A0A0D2CS01_9EURO</name>
<feature type="compositionally biased region" description="Basic and acidic residues" evidence="1">
    <location>
        <begin position="274"/>
        <end position="290"/>
    </location>
</feature>
<feature type="compositionally biased region" description="Polar residues" evidence="1">
    <location>
        <begin position="76"/>
        <end position="88"/>
    </location>
</feature>
<protein>
    <submittedName>
        <fullName evidence="2">Uncharacterized protein</fullName>
    </submittedName>
</protein>
<dbReference type="AlphaFoldDB" id="A0A0D2CS01"/>
<dbReference type="HOGENOM" id="CLU_041458_0_0_1"/>
<dbReference type="Proteomes" id="UP000054466">
    <property type="component" value="Unassembled WGS sequence"/>
</dbReference>
<dbReference type="RefSeq" id="XP_016254169.1">
    <property type="nucleotide sequence ID" value="XM_016387241.1"/>
</dbReference>
<dbReference type="EMBL" id="KN847040">
    <property type="protein sequence ID" value="KIW33953.1"/>
    <property type="molecule type" value="Genomic_DNA"/>
</dbReference>
<accession>A0A0D2CS01</accession>